<protein>
    <recommendedName>
        <fullName evidence="6">Homoserine dehydrogenase</fullName>
        <ecNumber evidence="5">1.1.1.3</ecNumber>
    </recommendedName>
</protein>
<dbReference type="Pfam" id="PF00742">
    <property type="entry name" value="Homoserine_dh"/>
    <property type="match status" value="1"/>
</dbReference>
<evidence type="ECO:0000256" key="10">
    <source>
        <dbReference type="ARBA" id="ARBA00022857"/>
    </source>
</evidence>
<evidence type="ECO:0000256" key="13">
    <source>
        <dbReference type="ARBA" id="ARBA00023167"/>
    </source>
</evidence>
<proteinExistence type="inferred from homology"/>
<keyword evidence="8" id="KW-0791">Threonine biosynthesis</keyword>
<evidence type="ECO:0000256" key="1">
    <source>
        <dbReference type="ARBA" id="ARBA00001920"/>
    </source>
</evidence>
<evidence type="ECO:0000256" key="11">
    <source>
        <dbReference type="ARBA" id="ARBA00023002"/>
    </source>
</evidence>
<evidence type="ECO:0000256" key="5">
    <source>
        <dbReference type="ARBA" id="ARBA00013213"/>
    </source>
</evidence>
<dbReference type="SUPFAM" id="SSF51735">
    <property type="entry name" value="NAD(P)-binding Rossmann-fold domains"/>
    <property type="match status" value="1"/>
</dbReference>
<dbReference type="FunFam" id="3.30.360.10:FF:000005">
    <property type="entry name" value="Homoserine dehydrogenase"/>
    <property type="match status" value="1"/>
</dbReference>
<dbReference type="Gene3D" id="3.30.70.260">
    <property type="match status" value="1"/>
</dbReference>
<sequence>MRKVNVGVIGFGTIGTGVVRALKERRSLIAKRSGIDLVLKKICDKDLSRRRGFSVKNALLTRDYQDITNDESIDIIVELVGGIHPAKEIIIEALKKGKHVVTANKALLAEYGQELFKLAFRLKKNIYFEASVGGGIPIIQSLREGLISNRFEAIYGIVNGTSNFILTQMCEKSVSFKEALVEAQKRGFAEKKPTLDIEGFDSAHKLVVLTQLAFGKFVRLEDVFVEGISRISLDDIKYATEMGLVIKLLAIVKNEKDELELRVHPTLIPEGHLLASVDGAFNAIYVASDMVGDLLLYGPGAGQNPTASSVVSDIVSLAEKLDIDGNSQQFNFVQSPHIRRLRKIDQISTRFYIRFMAIDKPGVLAKIAGILGKYGISIASVSQKERRRARIVPVVIITHEARERSMRLALERINKLAIVRESVAIRMEET</sequence>
<dbReference type="GO" id="GO:0004412">
    <property type="term" value="F:homoserine dehydrogenase activity"/>
    <property type="evidence" value="ECO:0007669"/>
    <property type="project" value="UniProtKB-EC"/>
</dbReference>
<dbReference type="CDD" id="cd04881">
    <property type="entry name" value="ACT_HSDH-Hom"/>
    <property type="match status" value="1"/>
</dbReference>
<dbReference type="InterPro" id="IPR036291">
    <property type="entry name" value="NAD(P)-bd_dom_sf"/>
</dbReference>
<dbReference type="Gene3D" id="3.40.50.720">
    <property type="entry name" value="NAD(P)-binding Rossmann-like Domain"/>
    <property type="match status" value="1"/>
</dbReference>
<comment type="caution">
    <text evidence="17">The sequence shown here is derived from an EMBL/GenBank/DDBJ whole genome shotgun (WGS) entry which is preliminary data.</text>
</comment>
<evidence type="ECO:0000256" key="7">
    <source>
        <dbReference type="ARBA" id="ARBA00022605"/>
    </source>
</evidence>
<dbReference type="AlphaFoldDB" id="A0A2H0LZE6"/>
<dbReference type="EMBL" id="PCWA01000016">
    <property type="protein sequence ID" value="PIQ89742.1"/>
    <property type="molecule type" value="Genomic_DNA"/>
</dbReference>
<comment type="pathway">
    <text evidence="2">Amino-acid biosynthesis; L-threonine biosynthesis; L-threonine from L-aspartate: step 3/5.</text>
</comment>
<comment type="cofactor">
    <cofactor evidence="1">
        <name>a metal cation</name>
        <dbReference type="ChEBI" id="CHEBI:25213"/>
    </cofactor>
</comment>
<evidence type="ECO:0000256" key="3">
    <source>
        <dbReference type="ARBA" id="ARBA00005062"/>
    </source>
</evidence>
<evidence type="ECO:0000256" key="15">
    <source>
        <dbReference type="PIRSR" id="PIRSR000098-2"/>
    </source>
</evidence>
<dbReference type="NCBIfam" id="NF004976">
    <property type="entry name" value="PRK06349.1"/>
    <property type="match status" value="1"/>
</dbReference>
<dbReference type="GO" id="GO:0050661">
    <property type="term" value="F:NADP binding"/>
    <property type="evidence" value="ECO:0007669"/>
    <property type="project" value="InterPro"/>
</dbReference>
<evidence type="ECO:0000256" key="2">
    <source>
        <dbReference type="ARBA" id="ARBA00005056"/>
    </source>
</evidence>
<comment type="pathway">
    <text evidence="3">Amino-acid biosynthesis; L-methionine biosynthesis via de novo pathway; L-homoserine from L-aspartate: step 3/3.</text>
</comment>
<dbReference type="EC" id="1.1.1.3" evidence="5"/>
<dbReference type="InterPro" id="IPR001342">
    <property type="entry name" value="HDH_cat"/>
</dbReference>
<dbReference type="InterPro" id="IPR016204">
    <property type="entry name" value="HDH"/>
</dbReference>
<feature type="binding site" evidence="15">
    <location>
        <begin position="9"/>
        <end position="16"/>
    </location>
    <ligand>
        <name>NADP(+)</name>
        <dbReference type="ChEBI" id="CHEBI:58349"/>
    </ligand>
</feature>
<evidence type="ECO:0000313" key="18">
    <source>
        <dbReference type="Proteomes" id="UP000229641"/>
    </source>
</evidence>
<keyword evidence="10 15" id="KW-0521">NADP</keyword>
<evidence type="ECO:0000256" key="4">
    <source>
        <dbReference type="ARBA" id="ARBA00006753"/>
    </source>
</evidence>
<dbReference type="GO" id="GO:0009088">
    <property type="term" value="P:threonine biosynthetic process"/>
    <property type="evidence" value="ECO:0007669"/>
    <property type="project" value="UniProtKB-UniPathway"/>
</dbReference>
<evidence type="ECO:0000256" key="14">
    <source>
        <dbReference type="PIRSR" id="PIRSR000098-1"/>
    </source>
</evidence>
<evidence type="ECO:0000256" key="9">
    <source>
        <dbReference type="ARBA" id="ARBA00022723"/>
    </source>
</evidence>
<reference evidence="17 18" key="1">
    <citation type="submission" date="2017-09" db="EMBL/GenBank/DDBJ databases">
        <title>Depth-based differentiation of microbial function through sediment-hosted aquifers and enrichment of novel symbionts in the deep terrestrial subsurface.</title>
        <authorList>
            <person name="Probst A.J."/>
            <person name="Ladd B."/>
            <person name="Jarett J.K."/>
            <person name="Geller-Mcgrath D.E."/>
            <person name="Sieber C.M."/>
            <person name="Emerson J.B."/>
            <person name="Anantharaman K."/>
            <person name="Thomas B.C."/>
            <person name="Malmstrom R."/>
            <person name="Stieglmeier M."/>
            <person name="Klingl A."/>
            <person name="Woyke T."/>
            <person name="Ryan C.M."/>
            <person name="Banfield J.F."/>
        </authorList>
    </citation>
    <scope>NUCLEOTIDE SEQUENCE [LARGE SCALE GENOMIC DNA]</scope>
    <source>
        <strain evidence="17">CG11_big_fil_rev_8_21_14_0_20_42_13</strain>
    </source>
</reference>
<feature type="binding site" evidence="15">
    <location>
        <position position="105"/>
    </location>
    <ligand>
        <name>NADPH</name>
        <dbReference type="ChEBI" id="CHEBI:57783"/>
    </ligand>
</feature>
<dbReference type="InterPro" id="IPR005106">
    <property type="entry name" value="Asp/hSer_DH_NAD-bd"/>
</dbReference>
<keyword evidence="7" id="KW-0028">Amino-acid biosynthesis</keyword>
<dbReference type="PANTHER" id="PTHR43331:SF1">
    <property type="entry name" value="HOMOSERINE DEHYDROGENASE"/>
    <property type="match status" value="1"/>
</dbReference>
<dbReference type="InterPro" id="IPR002912">
    <property type="entry name" value="ACT_dom"/>
</dbReference>
<dbReference type="GO" id="GO:0046872">
    <property type="term" value="F:metal ion binding"/>
    <property type="evidence" value="ECO:0007669"/>
    <property type="project" value="UniProtKB-KW"/>
</dbReference>
<feature type="active site" description="Proton donor" evidence="14">
    <location>
        <position position="205"/>
    </location>
</feature>
<dbReference type="Gene3D" id="3.30.360.10">
    <property type="entry name" value="Dihydrodipicolinate Reductase, domain 2"/>
    <property type="match status" value="1"/>
</dbReference>
<feature type="domain" description="ACT" evidence="16">
    <location>
        <begin position="352"/>
        <end position="427"/>
    </location>
</feature>
<dbReference type="FunFam" id="3.30.70.260:FF:000030">
    <property type="entry name" value="Homoserine dehydrogenase"/>
    <property type="match status" value="1"/>
</dbReference>
<dbReference type="UniPathway" id="UPA00051">
    <property type="reaction ID" value="UER00465"/>
</dbReference>
<dbReference type="FunFam" id="3.40.50.720:FF:000062">
    <property type="entry name" value="Homoserine dehydrogenase"/>
    <property type="match status" value="1"/>
</dbReference>
<keyword evidence="9" id="KW-0479">Metal-binding</keyword>
<dbReference type="Pfam" id="PF03447">
    <property type="entry name" value="NAD_binding_3"/>
    <property type="match status" value="1"/>
</dbReference>
<keyword evidence="11" id="KW-0560">Oxidoreductase</keyword>
<dbReference type="Pfam" id="PF01842">
    <property type="entry name" value="ACT"/>
    <property type="match status" value="1"/>
</dbReference>
<comment type="similarity">
    <text evidence="4">Belongs to the homoserine dehydrogenase family.</text>
</comment>
<dbReference type="UniPathway" id="UPA00050">
    <property type="reaction ID" value="UER00063"/>
</dbReference>
<accession>A0A2H0LZE6</accession>
<dbReference type="Proteomes" id="UP000229641">
    <property type="component" value="Unassembled WGS sequence"/>
</dbReference>
<evidence type="ECO:0000313" key="17">
    <source>
        <dbReference type="EMBL" id="PIQ89742.1"/>
    </source>
</evidence>
<dbReference type="SUPFAM" id="SSF55021">
    <property type="entry name" value="ACT-like"/>
    <property type="match status" value="1"/>
</dbReference>
<keyword evidence="12" id="KW-0520">NAD</keyword>
<evidence type="ECO:0000256" key="6">
    <source>
        <dbReference type="ARBA" id="ARBA00013376"/>
    </source>
</evidence>
<dbReference type="PANTHER" id="PTHR43331">
    <property type="entry name" value="HOMOSERINE DEHYDROGENASE"/>
    <property type="match status" value="1"/>
</dbReference>
<dbReference type="PIRSF" id="PIRSF000098">
    <property type="entry name" value="Homoser_dehydrog"/>
    <property type="match status" value="1"/>
</dbReference>
<dbReference type="PROSITE" id="PS51671">
    <property type="entry name" value="ACT"/>
    <property type="match status" value="1"/>
</dbReference>
<evidence type="ECO:0000259" key="16">
    <source>
        <dbReference type="PROSITE" id="PS51671"/>
    </source>
</evidence>
<dbReference type="GO" id="GO:0009086">
    <property type="term" value="P:methionine biosynthetic process"/>
    <property type="evidence" value="ECO:0007669"/>
    <property type="project" value="UniProtKB-KW"/>
</dbReference>
<evidence type="ECO:0000256" key="12">
    <source>
        <dbReference type="ARBA" id="ARBA00023027"/>
    </source>
</evidence>
<evidence type="ECO:0000256" key="8">
    <source>
        <dbReference type="ARBA" id="ARBA00022697"/>
    </source>
</evidence>
<dbReference type="InterPro" id="IPR045865">
    <property type="entry name" value="ACT-like_dom_sf"/>
</dbReference>
<name>A0A2H0LZE6_9BACT</name>
<gene>
    <name evidence="17" type="ORF">COV72_01450</name>
</gene>
<keyword evidence="13" id="KW-0486">Methionine biosynthesis</keyword>
<organism evidence="17 18">
    <name type="scientific">Candidatus Ghiorseimicrobium undicola</name>
    <dbReference type="NCBI Taxonomy" id="1974746"/>
    <lineage>
        <taxon>Bacteria</taxon>
        <taxon>Pseudomonadati</taxon>
        <taxon>Candidatus Omnitrophota</taxon>
        <taxon>Candidatus Ghiorseimicrobium</taxon>
    </lineage>
</organism>
<dbReference type="SUPFAM" id="SSF55347">
    <property type="entry name" value="Glyceraldehyde-3-phosphate dehydrogenase-like, C-terminal domain"/>
    <property type="match status" value="1"/>
</dbReference>
<feature type="binding site" evidence="15">
    <location>
        <position position="190"/>
    </location>
    <ligand>
        <name>L-homoserine</name>
        <dbReference type="ChEBI" id="CHEBI:57476"/>
    </ligand>
</feature>